<dbReference type="InterPro" id="IPR008030">
    <property type="entry name" value="NmrA-like"/>
</dbReference>
<comment type="caution">
    <text evidence="4">The sequence shown here is derived from an EMBL/GenBank/DDBJ whole genome shotgun (WGS) entry which is preliminary data.</text>
</comment>
<dbReference type="Gene3D" id="3.40.50.720">
    <property type="entry name" value="NAD(P)-binding Rossmann-like Domain"/>
    <property type="match status" value="1"/>
</dbReference>
<protein>
    <recommendedName>
        <fullName evidence="3">NmrA-like domain-containing protein</fullName>
    </recommendedName>
</protein>
<proteinExistence type="inferred from homology"/>
<evidence type="ECO:0000259" key="3">
    <source>
        <dbReference type="Pfam" id="PF05368"/>
    </source>
</evidence>
<sequence length="343" mass="37642">MFIKRLFPSLTSFTLIKDIQIDMTKTITVCGATGTVGNSVALRLLKEGWKVRAITRNKSSDAAKALFEAGAELATADYNNITSLESAFQDTHAIFGITNIFEYLMENGPDAAAEKEAQQLINIATAASRILSLEHLILHTLPAGEKLSGKGNFVPHMDGKDKAADVIKKNLPAVAEKTTFMWLGFFTSNFYENPMLKPIEMQNAHGSHIFIQPANPSLHFPFAGDVSHNVGIFVSAILNRPDISLPAKYAFMYTSQGTFQDYLQAWINVTGRKTVFVPTSLESYEQMWGPFGKEIGLMFKAFAGVDDWTVPYGADVVTAVDLGIPEDALIDLQPALQKVAEKL</sequence>
<dbReference type="GO" id="GO:0005634">
    <property type="term" value="C:nucleus"/>
    <property type="evidence" value="ECO:0007669"/>
    <property type="project" value="TreeGrafter"/>
</dbReference>
<dbReference type="Proteomes" id="UP000306584">
    <property type="component" value="Unassembled WGS sequence"/>
</dbReference>
<dbReference type="PANTHER" id="PTHR42748:SF28">
    <property type="entry name" value="NMRA-LIKE DOMAIN-CONTAINING PROTEIN"/>
    <property type="match status" value="1"/>
</dbReference>
<evidence type="ECO:0000313" key="5">
    <source>
        <dbReference type="Proteomes" id="UP000306584"/>
    </source>
</evidence>
<evidence type="ECO:0000256" key="1">
    <source>
        <dbReference type="ARBA" id="ARBA00006328"/>
    </source>
</evidence>
<dbReference type="SUPFAM" id="SSF51735">
    <property type="entry name" value="NAD(P)-binding Rossmann-fold domains"/>
    <property type="match status" value="1"/>
</dbReference>
<evidence type="ECO:0000256" key="2">
    <source>
        <dbReference type="ARBA" id="ARBA00022857"/>
    </source>
</evidence>
<dbReference type="InterPro" id="IPR051164">
    <property type="entry name" value="NmrA-like_oxidored"/>
</dbReference>
<keyword evidence="2" id="KW-0521">NADP</keyword>
<dbReference type="PANTHER" id="PTHR42748">
    <property type="entry name" value="NITROGEN METABOLITE REPRESSION PROTEIN NMRA FAMILY MEMBER"/>
    <property type="match status" value="1"/>
</dbReference>
<reference evidence="4 5" key="1">
    <citation type="submission" date="2018-10" db="EMBL/GenBank/DDBJ databases">
        <title>Fifty Aureobasidium pullulans genomes reveal a recombining polyextremotolerant generalist.</title>
        <authorList>
            <person name="Gostincar C."/>
            <person name="Turk M."/>
            <person name="Zajc J."/>
            <person name="Gunde-Cimerman N."/>
        </authorList>
    </citation>
    <scope>NUCLEOTIDE SEQUENCE [LARGE SCALE GENOMIC DNA]</scope>
    <source>
        <strain evidence="4 5">EXF-6604</strain>
    </source>
</reference>
<dbReference type="EMBL" id="QZBD01000076">
    <property type="protein sequence ID" value="THY31180.1"/>
    <property type="molecule type" value="Genomic_DNA"/>
</dbReference>
<organism evidence="4 5">
    <name type="scientific">Aureobasidium pullulans</name>
    <name type="common">Black yeast</name>
    <name type="synonym">Pullularia pullulans</name>
    <dbReference type="NCBI Taxonomy" id="5580"/>
    <lineage>
        <taxon>Eukaryota</taxon>
        <taxon>Fungi</taxon>
        <taxon>Dikarya</taxon>
        <taxon>Ascomycota</taxon>
        <taxon>Pezizomycotina</taxon>
        <taxon>Dothideomycetes</taxon>
        <taxon>Dothideomycetidae</taxon>
        <taxon>Dothideales</taxon>
        <taxon>Saccotheciaceae</taxon>
        <taxon>Aureobasidium</taxon>
    </lineage>
</organism>
<dbReference type="Gene3D" id="3.90.25.10">
    <property type="entry name" value="UDP-galactose 4-epimerase, domain 1"/>
    <property type="match status" value="1"/>
</dbReference>
<name>A0A4S9LNT3_AURPU</name>
<accession>A0A4S9LNT3</accession>
<feature type="domain" description="NmrA-like" evidence="3">
    <location>
        <begin position="23"/>
        <end position="303"/>
    </location>
</feature>
<dbReference type="Pfam" id="PF05368">
    <property type="entry name" value="NmrA"/>
    <property type="match status" value="1"/>
</dbReference>
<evidence type="ECO:0000313" key="4">
    <source>
        <dbReference type="EMBL" id="THY31180.1"/>
    </source>
</evidence>
<gene>
    <name evidence="4" type="ORF">D6D01_02981</name>
</gene>
<comment type="similarity">
    <text evidence="1">Belongs to the NmrA-type oxidoreductase family.</text>
</comment>
<dbReference type="AlphaFoldDB" id="A0A4S9LNT3"/>
<dbReference type="InterPro" id="IPR036291">
    <property type="entry name" value="NAD(P)-bd_dom_sf"/>
</dbReference>